<comment type="caution">
    <text evidence="2">The sequence shown here is derived from an EMBL/GenBank/DDBJ whole genome shotgun (WGS) entry which is preliminary data.</text>
</comment>
<dbReference type="CDD" id="cd09871">
    <property type="entry name" value="PIN_MtVapC28-VapC30-like"/>
    <property type="match status" value="1"/>
</dbReference>
<dbReference type="EMBL" id="QPJM01000001">
    <property type="protein sequence ID" value="RCW87685.1"/>
    <property type="molecule type" value="Genomic_DNA"/>
</dbReference>
<dbReference type="RefSeq" id="WP_114428261.1">
    <property type="nucleotide sequence ID" value="NZ_QPJM01000001.1"/>
</dbReference>
<dbReference type="OrthoDB" id="32625at2"/>
<reference evidence="2 3" key="1">
    <citation type="submission" date="2018-07" db="EMBL/GenBank/DDBJ databases">
        <title>Genomic Encyclopedia of Type Strains, Phase III (KMG-III): the genomes of soil and plant-associated and newly described type strains.</title>
        <authorList>
            <person name="Whitman W."/>
        </authorList>
    </citation>
    <scope>NUCLEOTIDE SEQUENCE [LARGE SCALE GENOMIC DNA]</scope>
    <source>
        <strain evidence="2 3">31-25a</strain>
    </source>
</reference>
<dbReference type="AlphaFoldDB" id="A0A368Z5F7"/>
<proteinExistence type="predicted"/>
<organism evidence="2 3">
    <name type="scientific">Phyllobacterium bourgognense</name>
    <dbReference type="NCBI Taxonomy" id="314236"/>
    <lineage>
        <taxon>Bacteria</taxon>
        <taxon>Pseudomonadati</taxon>
        <taxon>Pseudomonadota</taxon>
        <taxon>Alphaproteobacteria</taxon>
        <taxon>Hyphomicrobiales</taxon>
        <taxon>Phyllobacteriaceae</taxon>
        <taxon>Phyllobacterium</taxon>
    </lineage>
</organism>
<protein>
    <submittedName>
        <fullName evidence="2">Ribonuclease VapC</fullName>
    </submittedName>
</protein>
<sequence>MFVDASVMVAILLKEPEAETYAGHLEDTDSQLITSVIAVWETTAALFGKKGIAMSQAQSLVTVFINETNIEVVAISNDDLSFALQAFERYGKHQYPANNRNSALNLADCFHYASAKSHRAPILTKDAGFALTDLEAIDPVKDQ</sequence>
<evidence type="ECO:0000313" key="3">
    <source>
        <dbReference type="Proteomes" id="UP000253324"/>
    </source>
</evidence>
<dbReference type="SUPFAM" id="SSF88723">
    <property type="entry name" value="PIN domain-like"/>
    <property type="match status" value="1"/>
</dbReference>
<dbReference type="Proteomes" id="UP000253324">
    <property type="component" value="Unassembled WGS sequence"/>
</dbReference>
<evidence type="ECO:0000259" key="1">
    <source>
        <dbReference type="Pfam" id="PF01850"/>
    </source>
</evidence>
<name>A0A368Z5F7_9HYPH</name>
<evidence type="ECO:0000313" key="2">
    <source>
        <dbReference type="EMBL" id="RCW87685.1"/>
    </source>
</evidence>
<dbReference type="InterPro" id="IPR029060">
    <property type="entry name" value="PIN-like_dom_sf"/>
</dbReference>
<accession>A0A368Z5F7</accession>
<gene>
    <name evidence="2" type="ORF">C7476_101453</name>
</gene>
<dbReference type="InterPro" id="IPR002716">
    <property type="entry name" value="PIN_dom"/>
</dbReference>
<keyword evidence="3" id="KW-1185">Reference proteome</keyword>
<dbReference type="Pfam" id="PF01850">
    <property type="entry name" value="PIN"/>
    <property type="match status" value="1"/>
</dbReference>
<dbReference type="Gene3D" id="3.40.50.1010">
    <property type="entry name" value="5'-nuclease"/>
    <property type="match status" value="1"/>
</dbReference>
<feature type="domain" description="PIN" evidence="1">
    <location>
        <begin position="1"/>
        <end position="131"/>
    </location>
</feature>